<sequence>MLGRAMADLNITSPSNPRLKALAALRRRRTREETGQTLIEGYEELALALDAGVLPEALYYCPELMLDPETQLQVVEEVRRAGVDTVQVSRGPFEKAAYREGPDGFIAVVPAVARRCADLRVGPSALTVLCQGVEKPGNLGAMLRTADAAGAEAVIAADPVTDWGNPNLVRASKGTVFSVPVASDSTAATLAWLDARGIALVATTPDTDLDYTDVDYTGPVAIAVGAEKYGLTDEVLEHAAYKVRIPMVGKANSLNVATSAAIVIYEAVRQRGAAGARPSH</sequence>
<comment type="similarity">
    <text evidence="1">Belongs to the class IV-like SAM-binding methyltransferase superfamily. RNA methyltransferase TrmH family.</text>
</comment>
<evidence type="ECO:0000256" key="1">
    <source>
        <dbReference type="ARBA" id="ARBA00007228"/>
    </source>
</evidence>
<name>A0ABP8XQY7_9MICO</name>
<protein>
    <submittedName>
        <fullName evidence="6">RNA methyltransferase</fullName>
    </submittedName>
</protein>
<dbReference type="SUPFAM" id="SSF55315">
    <property type="entry name" value="L30e-like"/>
    <property type="match status" value="1"/>
</dbReference>
<evidence type="ECO:0000256" key="2">
    <source>
        <dbReference type="ARBA" id="ARBA00022603"/>
    </source>
</evidence>
<dbReference type="PANTHER" id="PTHR43191:SF2">
    <property type="entry name" value="RRNA METHYLTRANSFERASE 3, MITOCHONDRIAL"/>
    <property type="match status" value="1"/>
</dbReference>
<feature type="domain" description="MRM3-like substrate binding" evidence="5">
    <location>
        <begin position="16"/>
        <end position="107"/>
    </location>
</feature>
<dbReference type="GO" id="GO:0032259">
    <property type="term" value="P:methylation"/>
    <property type="evidence" value="ECO:0007669"/>
    <property type="project" value="UniProtKB-KW"/>
</dbReference>
<evidence type="ECO:0000256" key="3">
    <source>
        <dbReference type="ARBA" id="ARBA00022679"/>
    </source>
</evidence>
<dbReference type="Pfam" id="PF22435">
    <property type="entry name" value="MRM3-like_sub_bind"/>
    <property type="match status" value="1"/>
</dbReference>
<evidence type="ECO:0000313" key="6">
    <source>
        <dbReference type="EMBL" id="GAA4713303.1"/>
    </source>
</evidence>
<dbReference type="InterPro" id="IPR001537">
    <property type="entry name" value="SpoU_MeTrfase"/>
</dbReference>
<dbReference type="Gene3D" id="3.40.1280.10">
    <property type="match status" value="1"/>
</dbReference>
<dbReference type="Gene3D" id="3.30.1330.30">
    <property type="match status" value="1"/>
</dbReference>
<evidence type="ECO:0000313" key="7">
    <source>
        <dbReference type="Proteomes" id="UP001500556"/>
    </source>
</evidence>
<dbReference type="InterPro" id="IPR029028">
    <property type="entry name" value="Alpha/beta_knot_MTases"/>
</dbReference>
<dbReference type="PANTHER" id="PTHR43191">
    <property type="entry name" value="RRNA METHYLTRANSFERASE 3"/>
    <property type="match status" value="1"/>
</dbReference>
<evidence type="ECO:0000259" key="5">
    <source>
        <dbReference type="Pfam" id="PF22435"/>
    </source>
</evidence>
<dbReference type="EMBL" id="BAABLO010000001">
    <property type="protein sequence ID" value="GAA4713303.1"/>
    <property type="molecule type" value="Genomic_DNA"/>
</dbReference>
<evidence type="ECO:0000259" key="4">
    <source>
        <dbReference type="Pfam" id="PF00588"/>
    </source>
</evidence>
<dbReference type="Proteomes" id="UP001500556">
    <property type="component" value="Unassembled WGS sequence"/>
</dbReference>
<keyword evidence="7" id="KW-1185">Reference proteome</keyword>
<dbReference type="GO" id="GO:0008168">
    <property type="term" value="F:methyltransferase activity"/>
    <property type="evidence" value="ECO:0007669"/>
    <property type="project" value="UniProtKB-KW"/>
</dbReference>
<dbReference type="Pfam" id="PF00588">
    <property type="entry name" value="SpoU_methylase"/>
    <property type="match status" value="1"/>
</dbReference>
<keyword evidence="2 6" id="KW-0489">Methyltransferase</keyword>
<dbReference type="InterPro" id="IPR029026">
    <property type="entry name" value="tRNA_m1G_MTases_N"/>
</dbReference>
<dbReference type="SUPFAM" id="SSF75217">
    <property type="entry name" value="alpha/beta knot"/>
    <property type="match status" value="1"/>
</dbReference>
<gene>
    <name evidence="6" type="ORF">GCM10025782_06880</name>
</gene>
<dbReference type="InterPro" id="IPR053888">
    <property type="entry name" value="MRM3-like_sub_bind"/>
</dbReference>
<reference evidence="7" key="1">
    <citation type="journal article" date="2019" name="Int. J. Syst. Evol. Microbiol.">
        <title>The Global Catalogue of Microorganisms (GCM) 10K type strain sequencing project: providing services to taxonomists for standard genome sequencing and annotation.</title>
        <authorList>
            <consortium name="The Broad Institute Genomics Platform"/>
            <consortium name="The Broad Institute Genome Sequencing Center for Infectious Disease"/>
            <person name="Wu L."/>
            <person name="Ma J."/>
        </authorList>
    </citation>
    <scope>NUCLEOTIDE SEQUENCE [LARGE SCALE GENOMIC DNA]</scope>
    <source>
        <strain evidence="7">JCM 18961</strain>
    </source>
</reference>
<dbReference type="InterPro" id="IPR029064">
    <property type="entry name" value="Ribosomal_eL30-like_sf"/>
</dbReference>
<comment type="caution">
    <text evidence="6">The sequence shown here is derived from an EMBL/GenBank/DDBJ whole genome shotgun (WGS) entry which is preliminary data.</text>
</comment>
<feature type="domain" description="tRNA/rRNA methyltransferase SpoU type" evidence="4">
    <location>
        <begin position="126"/>
        <end position="265"/>
    </location>
</feature>
<proteinExistence type="inferred from homology"/>
<accession>A0ABP8XQY7</accession>
<organism evidence="6 7">
    <name type="scientific">Pedococcus ginsenosidimutans</name>
    <dbReference type="NCBI Taxonomy" id="490570"/>
    <lineage>
        <taxon>Bacteria</taxon>
        <taxon>Bacillati</taxon>
        <taxon>Actinomycetota</taxon>
        <taxon>Actinomycetes</taxon>
        <taxon>Micrococcales</taxon>
        <taxon>Intrasporangiaceae</taxon>
        <taxon>Pedococcus</taxon>
    </lineage>
</organism>
<dbReference type="InterPro" id="IPR051259">
    <property type="entry name" value="rRNA_Methyltransferase"/>
</dbReference>
<keyword evidence="3" id="KW-0808">Transferase</keyword>